<keyword evidence="8 11" id="KW-0067">ATP-binding</keyword>
<evidence type="ECO:0000256" key="3">
    <source>
        <dbReference type="ARBA" id="ARBA00022475"/>
    </source>
</evidence>
<dbReference type="InterPro" id="IPR017441">
    <property type="entry name" value="Protein_kinase_ATP_BS"/>
</dbReference>
<accession>A0A4Y1R9E0</accession>
<keyword evidence="10" id="KW-0449">Lipoprotein</keyword>
<dbReference type="AlphaFoldDB" id="A0A4Y1R9E0"/>
<name>A0A4Y1R9E0_PRUDU</name>
<keyword evidence="3" id="KW-1003">Cell membrane</keyword>
<evidence type="ECO:0000256" key="9">
    <source>
        <dbReference type="ARBA" id="ARBA00023136"/>
    </source>
</evidence>
<evidence type="ECO:0000313" key="15">
    <source>
        <dbReference type="EMBL" id="BBH00752.1"/>
    </source>
</evidence>
<keyword evidence="9" id="KW-0472">Membrane</keyword>
<dbReference type="InterPro" id="IPR011009">
    <property type="entry name" value="Kinase-like_dom_sf"/>
</dbReference>
<sequence length="429" mass="47300">MDYLRGFAEKVTFLPPEAEVPGRREKMSCFSCCKRVDEPEESVRNTRTGRTYSNSSGGRRLTALIATFSIKSGSSQCRNLHKVILKTGHAKKSARLFTYQELAAATDNFNPDSLVGEGGFGKVYKGHIDSIKQVVAVKQLDRKGLQGGREFCSEVIMLSLVQHPNLVNLIGYCAEGDQKILVYEFMANGSLENHFLDLSPNREPLDWYTRMKIAEGAARGLEYLHETANPPVIYRDFKASNILLDDKFSPKLSDFGLAKLGPTGDKDHVSTRVMGTYGYCAPEYASTGQLTTMSDVYSFGVVFLELITGRRAIDDRRPVREQNLVSWAKPMLMDRINYASMADPLLGGKFPVKGFNQAVAIAAMCLNEEADCRPSMGDVVTALEHLSLPIYDELDAKGASGNNGGHVESVKRKSFKGDESYSNLPQGAS</sequence>
<dbReference type="SUPFAM" id="SSF56112">
    <property type="entry name" value="Protein kinase-like (PK-like)"/>
    <property type="match status" value="1"/>
</dbReference>
<organism evidence="15">
    <name type="scientific">Prunus dulcis</name>
    <name type="common">Almond</name>
    <name type="synonym">Amygdalus dulcis</name>
    <dbReference type="NCBI Taxonomy" id="3755"/>
    <lineage>
        <taxon>Eukaryota</taxon>
        <taxon>Viridiplantae</taxon>
        <taxon>Streptophyta</taxon>
        <taxon>Embryophyta</taxon>
        <taxon>Tracheophyta</taxon>
        <taxon>Spermatophyta</taxon>
        <taxon>Magnoliopsida</taxon>
        <taxon>eudicotyledons</taxon>
        <taxon>Gunneridae</taxon>
        <taxon>Pentapetalae</taxon>
        <taxon>rosids</taxon>
        <taxon>fabids</taxon>
        <taxon>Rosales</taxon>
        <taxon>Rosaceae</taxon>
        <taxon>Amygdaloideae</taxon>
        <taxon>Amygdaleae</taxon>
        <taxon>Prunus</taxon>
    </lineage>
</organism>
<dbReference type="PANTHER" id="PTHR47985:SF37">
    <property type="entry name" value="PROTEIN KINASE SUPERFAMILY PROTEIN"/>
    <property type="match status" value="1"/>
</dbReference>
<dbReference type="InterPro" id="IPR008271">
    <property type="entry name" value="Ser/Thr_kinase_AS"/>
</dbReference>
<dbReference type="Pfam" id="PF00069">
    <property type="entry name" value="Pkinase"/>
    <property type="match status" value="1"/>
</dbReference>
<evidence type="ECO:0000256" key="2">
    <source>
        <dbReference type="ARBA" id="ARBA00008684"/>
    </source>
</evidence>
<evidence type="ECO:0000256" key="13">
    <source>
        <dbReference type="SAM" id="MobiDB-lite"/>
    </source>
</evidence>
<protein>
    <submittedName>
        <fullName evidence="15">Protein kinase superfamily protein</fullName>
    </submittedName>
</protein>
<dbReference type="PROSITE" id="PS50011">
    <property type="entry name" value="PROTEIN_KINASE_DOM"/>
    <property type="match status" value="1"/>
</dbReference>
<evidence type="ECO:0000256" key="10">
    <source>
        <dbReference type="ARBA" id="ARBA00023288"/>
    </source>
</evidence>
<evidence type="ECO:0000256" key="1">
    <source>
        <dbReference type="ARBA" id="ARBA00004193"/>
    </source>
</evidence>
<feature type="binding site" evidence="11">
    <location>
        <position position="138"/>
    </location>
    <ligand>
        <name>ATP</name>
        <dbReference type="ChEBI" id="CHEBI:30616"/>
    </ligand>
</feature>
<evidence type="ECO:0000256" key="11">
    <source>
        <dbReference type="PROSITE-ProRule" id="PRU10141"/>
    </source>
</evidence>
<dbReference type="FunFam" id="3.30.200.20:FF:000266">
    <property type="entry name" value="probable serine/threonine-protein kinase RLCKVII"/>
    <property type="match status" value="1"/>
</dbReference>
<dbReference type="Gene3D" id="1.10.510.10">
    <property type="entry name" value="Transferase(Phosphotransferase) domain 1"/>
    <property type="match status" value="1"/>
</dbReference>
<dbReference type="CDD" id="cd14066">
    <property type="entry name" value="STKc_IRAK"/>
    <property type="match status" value="1"/>
</dbReference>
<proteinExistence type="inferred from homology"/>
<evidence type="ECO:0000259" key="14">
    <source>
        <dbReference type="PROSITE" id="PS50011"/>
    </source>
</evidence>
<evidence type="ECO:0000256" key="7">
    <source>
        <dbReference type="ARBA" id="ARBA00022777"/>
    </source>
</evidence>
<evidence type="ECO:0000256" key="6">
    <source>
        <dbReference type="ARBA" id="ARBA00022741"/>
    </source>
</evidence>
<evidence type="ECO:0000256" key="12">
    <source>
        <dbReference type="RuleBase" id="RU000304"/>
    </source>
</evidence>
<dbReference type="EMBL" id="AP019300">
    <property type="protein sequence ID" value="BBH00752.1"/>
    <property type="molecule type" value="Genomic_DNA"/>
</dbReference>
<evidence type="ECO:0000256" key="8">
    <source>
        <dbReference type="ARBA" id="ARBA00022840"/>
    </source>
</evidence>
<dbReference type="GO" id="GO:0090404">
    <property type="term" value="C:pollen tube tip"/>
    <property type="evidence" value="ECO:0007669"/>
    <property type="project" value="UniProtKB-ARBA"/>
</dbReference>
<dbReference type="InterPro" id="IPR000719">
    <property type="entry name" value="Prot_kinase_dom"/>
</dbReference>
<dbReference type="FunFam" id="1.10.510.10:FF:000032">
    <property type="entry name" value="Serine/threonine-protein kinase PBS1"/>
    <property type="match status" value="1"/>
</dbReference>
<keyword evidence="6 11" id="KW-0547">Nucleotide-binding</keyword>
<dbReference type="PANTHER" id="PTHR47985">
    <property type="entry name" value="OS07G0668900 PROTEIN"/>
    <property type="match status" value="1"/>
</dbReference>
<dbReference type="GO" id="GO:0005886">
    <property type="term" value="C:plasma membrane"/>
    <property type="evidence" value="ECO:0007669"/>
    <property type="project" value="UniProtKB-SubCell"/>
</dbReference>
<keyword evidence="4 12" id="KW-0723">Serine/threonine-protein kinase</keyword>
<comment type="subcellular location">
    <subcellularLocation>
        <location evidence="1">Cell membrane</location>
        <topology evidence="1">Lipid-anchor</topology>
    </subcellularLocation>
</comment>
<feature type="region of interest" description="Disordered" evidence="13">
    <location>
        <begin position="400"/>
        <end position="429"/>
    </location>
</feature>
<gene>
    <name evidence="15" type="ORF">Prudu_010816</name>
</gene>
<dbReference type="PROSITE" id="PS00107">
    <property type="entry name" value="PROTEIN_KINASE_ATP"/>
    <property type="match status" value="1"/>
</dbReference>
<dbReference type="GO" id="GO:0005524">
    <property type="term" value="F:ATP binding"/>
    <property type="evidence" value="ECO:0007669"/>
    <property type="project" value="UniProtKB-UniRule"/>
</dbReference>
<reference evidence="15" key="1">
    <citation type="journal article" date="2019" name="Science">
        <title>Mutation of a bHLH transcription factor allowed almond domestication.</title>
        <authorList>
            <person name="Sanchez-Perez R."/>
            <person name="Pavan S."/>
            <person name="Mazzeo R."/>
            <person name="Moldovan C."/>
            <person name="Aiese Cigliano R."/>
            <person name="Del Cueto J."/>
            <person name="Ricciardi F."/>
            <person name="Lotti C."/>
            <person name="Ricciardi L."/>
            <person name="Dicenta F."/>
            <person name="Lopez-Marques R.L."/>
            <person name="Lindberg Moller B."/>
        </authorList>
    </citation>
    <scope>NUCLEOTIDE SEQUENCE</scope>
</reference>
<evidence type="ECO:0000256" key="5">
    <source>
        <dbReference type="ARBA" id="ARBA00022679"/>
    </source>
</evidence>
<dbReference type="PROSITE" id="PS00108">
    <property type="entry name" value="PROTEIN_KINASE_ST"/>
    <property type="match status" value="1"/>
</dbReference>
<feature type="compositionally biased region" description="Basic and acidic residues" evidence="13">
    <location>
        <begin position="408"/>
        <end position="419"/>
    </location>
</feature>
<evidence type="ECO:0000256" key="4">
    <source>
        <dbReference type="ARBA" id="ARBA00022527"/>
    </source>
</evidence>
<comment type="similarity">
    <text evidence="2">Belongs to the protein kinase superfamily. Ser/Thr protein kinase family.</text>
</comment>
<keyword evidence="5" id="KW-0808">Transferase</keyword>
<dbReference type="GO" id="GO:0010183">
    <property type="term" value="P:pollen tube guidance"/>
    <property type="evidence" value="ECO:0007669"/>
    <property type="project" value="UniProtKB-ARBA"/>
</dbReference>
<feature type="compositionally biased region" description="Polar residues" evidence="13">
    <location>
        <begin position="420"/>
        <end position="429"/>
    </location>
</feature>
<feature type="domain" description="Protein kinase" evidence="14">
    <location>
        <begin position="109"/>
        <end position="388"/>
    </location>
</feature>
<keyword evidence="7 15" id="KW-0418">Kinase</keyword>
<dbReference type="Gene3D" id="3.30.200.20">
    <property type="entry name" value="Phosphorylase Kinase, domain 1"/>
    <property type="match status" value="1"/>
</dbReference>
<dbReference type="GO" id="GO:0004674">
    <property type="term" value="F:protein serine/threonine kinase activity"/>
    <property type="evidence" value="ECO:0007669"/>
    <property type="project" value="UniProtKB-KW"/>
</dbReference>